<dbReference type="EnsemblMetazoa" id="XM_014396802.2">
    <property type="protein sequence ID" value="XP_014252288.1"/>
    <property type="gene ID" value="LOC106668246"/>
</dbReference>
<protein>
    <recommendedName>
        <fullName evidence="7">Tetratricopeptide repeat protein 27</fullName>
    </recommendedName>
</protein>
<dbReference type="InterPro" id="IPR044244">
    <property type="entry name" value="TTC27/Emw1"/>
</dbReference>
<dbReference type="SUPFAM" id="SSF48452">
    <property type="entry name" value="TPR-like"/>
    <property type="match status" value="1"/>
</dbReference>
<evidence type="ECO:0000313" key="6">
    <source>
        <dbReference type="Proteomes" id="UP000494040"/>
    </source>
</evidence>
<dbReference type="InterPro" id="IPR011990">
    <property type="entry name" value="TPR-like_helical_dom_sf"/>
</dbReference>
<comment type="similarity">
    <text evidence="3">Belongs to the TTC27 family.</text>
</comment>
<dbReference type="PROSITE" id="PS50005">
    <property type="entry name" value="TPR"/>
    <property type="match status" value="3"/>
</dbReference>
<dbReference type="AlphaFoldDB" id="A0A8I6RTX7"/>
<sequence length="835" mass="96878">METPIEDLWRCEVVLLRGDNLEELLDVSPWIRHMKTGDYVEIIESEICRKIFSEYKSTHPHVDGENAVSMLCKCLNDHLVIHNTPLDRFEVLLFGIASLQAFIQTNWTGPKYKRKDVYHPCINPFILKYLPEEILQKKDIKECIRLSLAIDGEEICCAIEHPELLLLAEVCFRCCLSEVKTSSWWLLRTIYIHQQILDEHSPTLKNELISLSQNLETADWIEENKYLQVLFHLEVARIHLHYGKVVLSEQEIKRVLGLLNMEVNLVGALGRRTQYQRKDLAQLTIDVKVDRCANLDSQNKQPEQQFPKDVLLNDDVRLPHVVFTNAGDGKFPDLQPLEQAALIAVFGQKKKSQAKDHLQNEELMPFLNCILSHPKVWTLQVSALLFRSRIECEHKRTVERALLQTQELMDLENNTTPLPTRLNLFYCSYTPPSFIIASECASIIVSIGSMQSALDIFLKLQMWDEVIACYNYLKLRHKAAEVIREQMKKGETVKLWCYLGDATDDVTCYERAWELSKHRSAQAQRHWGMYYFQRKQFKECIPHFKKSLEINSLQVSLWFRLGYAALAEQEIEESATAYRRYCTLEPDSFEAWNNLAKAYIFLGQKERAYNALQEAIKCNYEMWQVWDNLMTVSSDCGDFEEVIRCYHRILDLKDRHIDEQILSILVSVVIKGIKDYKGQPATVHRKKALELFGRITSKVMSNPIIWQLYADLTASIEEQTSIIRSKTVQYYQKAYTAAMQDSSWFKEIKLIHKVLHICECLAEAHFAFIKDSPSTNETLHSLTSAKISLENIITKVKQHIINFSAENINDQFKNDLASLEVTLENIKSDLNKLQS</sequence>
<evidence type="ECO:0008006" key="7">
    <source>
        <dbReference type="Google" id="ProtNLM"/>
    </source>
</evidence>
<dbReference type="PANTHER" id="PTHR16193:SF0">
    <property type="entry name" value="TETRATRICOPEPTIDE REPEAT PROTEIN 27"/>
    <property type="match status" value="1"/>
</dbReference>
<organism evidence="5 6">
    <name type="scientific">Cimex lectularius</name>
    <name type="common">Bed bug</name>
    <name type="synonym">Acanthia lectularia</name>
    <dbReference type="NCBI Taxonomy" id="79782"/>
    <lineage>
        <taxon>Eukaryota</taxon>
        <taxon>Metazoa</taxon>
        <taxon>Ecdysozoa</taxon>
        <taxon>Arthropoda</taxon>
        <taxon>Hexapoda</taxon>
        <taxon>Insecta</taxon>
        <taxon>Pterygota</taxon>
        <taxon>Neoptera</taxon>
        <taxon>Paraneoptera</taxon>
        <taxon>Hemiptera</taxon>
        <taxon>Heteroptera</taxon>
        <taxon>Panheteroptera</taxon>
        <taxon>Cimicomorpha</taxon>
        <taxon>Cimicidae</taxon>
        <taxon>Cimex</taxon>
    </lineage>
</organism>
<keyword evidence="6" id="KW-1185">Reference proteome</keyword>
<dbReference type="Proteomes" id="UP000494040">
    <property type="component" value="Unassembled WGS sequence"/>
</dbReference>
<dbReference type="KEGG" id="clec:106668246"/>
<dbReference type="PANTHER" id="PTHR16193">
    <property type="entry name" value="TETRATRICOPEPTIDE REPEAT PROTEIN 27"/>
    <property type="match status" value="1"/>
</dbReference>
<dbReference type="OrthoDB" id="1936594at2759"/>
<evidence type="ECO:0000256" key="2">
    <source>
        <dbReference type="ARBA" id="ARBA00022803"/>
    </source>
</evidence>
<keyword evidence="1" id="KW-0677">Repeat</keyword>
<evidence type="ECO:0000256" key="4">
    <source>
        <dbReference type="PROSITE-ProRule" id="PRU00339"/>
    </source>
</evidence>
<name>A0A8I6RTX7_CIMLE</name>
<proteinExistence type="inferred from homology"/>
<evidence type="ECO:0000256" key="1">
    <source>
        <dbReference type="ARBA" id="ARBA00022737"/>
    </source>
</evidence>
<dbReference type="InterPro" id="IPR019734">
    <property type="entry name" value="TPR_rpt"/>
</dbReference>
<dbReference type="Pfam" id="PF13431">
    <property type="entry name" value="TPR_17"/>
    <property type="match status" value="1"/>
</dbReference>
<evidence type="ECO:0000313" key="5">
    <source>
        <dbReference type="EnsemblMetazoa" id="XP_014252288.1"/>
    </source>
</evidence>
<feature type="repeat" description="TPR" evidence="4">
    <location>
        <begin position="589"/>
        <end position="622"/>
    </location>
</feature>
<dbReference type="SMART" id="SM00028">
    <property type="entry name" value="TPR"/>
    <property type="match status" value="4"/>
</dbReference>
<keyword evidence="2 4" id="KW-0802">TPR repeat</keyword>
<gene>
    <name evidence="5" type="primary">106668246</name>
</gene>
<dbReference type="Gene3D" id="1.25.40.10">
    <property type="entry name" value="Tetratricopeptide repeat domain"/>
    <property type="match status" value="1"/>
</dbReference>
<dbReference type="OMA" id="NNRYARA"/>
<reference evidence="5" key="1">
    <citation type="submission" date="2022-01" db="UniProtKB">
        <authorList>
            <consortium name="EnsemblMetazoa"/>
        </authorList>
    </citation>
    <scope>IDENTIFICATION</scope>
</reference>
<feature type="repeat" description="TPR" evidence="4">
    <location>
        <begin position="555"/>
        <end position="588"/>
    </location>
</feature>
<evidence type="ECO:0000256" key="3">
    <source>
        <dbReference type="ARBA" id="ARBA00024020"/>
    </source>
</evidence>
<feature type="repeat" description="TPR" evidence="4">
    <location>
        <begin position="521"/>
        <end position="554"/>
    </location>
</feature>
<accession>A0A8I6RTX7</accession>